<evidence type="ECO:0000256" key="5">
    <source>
        <dbReference type="ARBA" id="ARBA00022679"/>
    </source>
</evidence>
<dbReference type="Gene3D" id="1.10.1200.10">
    <property type="entry name" value="ACP-like"/>
    <property type="match status" value="1"/>
</dbReference>
<dbReference type="InterPro" id="IPR042104">
    <property type="entry name" value="PKS_dehydratase_sf"/>
</dbReference>
<dbReference type="InterPro" id="IPR020841">
    <property type="entry name" value="PKS_Beta-ketoAc_synthase_dom"/>
</dbReference>
<keyword evidence="5" id="KW-0808">Transferase</keyword>
<dbReference type="SMART" id="SM00823">
    <property type="entry name" value="PKS_PP"/>
    <property type="match status" value="1"/>
</dbReference>
<evidence type="ECO:0000259" key="12">
    <source>
        <dbReference type="PROSITE" id="PS52019"/>
    </source>
</evidence>
<dbReference type="PROSITE" id="PS52019">
    <property type="entry name" value="PKS_MFAS_DH"/>
    <property type="match status" value="1"/>
</dbReference>
<evidence type="ECO:0000313" key="13">
    <source>
        <dbReference type="EMBL" id="AZQ38051.1"/>
    </source>
</evidence>
<dbReference type="Pfam" id="PF08990">
    <property type="entry name" value="Docking"/>
    <property type="match status" value="1"/>
</dbReference>
<dbReference type="Pfam" id="PF21089">
    <property type="entry name" value="PKS_DH_N"/>
    <property type="match status" value="1"/>
</dbReference>
<accession>A0A3S9MFT9</accession>
<keyword evidence="3" id="KW-0596">Phosphopantetheine</keyword>
<dbReference type="SMART" id="SM00822">
    <property type="entry name" value="PKS_KR"/>
    <property type="match status" value="1"/>
</dbReference>
<dbReference type="SUPFAM" id="SSF51735">
    <property type="entry name" value="NAD(P)-binding Rossmann-fold domains"/>
    <property type="match status" value="3"/>
</dbReference>
<dbReference type="InterPro" id="IPR049552">
    <property type="entry name" value="PKS_DH_N"/>
</dbReference>
<dbReference type="InterPro" id="IPR016039">
    <property type="entry name" value="Thiolase-like"/>
</dbReference>
<dbReference type="InterPro" id="IPR014043">
    <property type="entry name" value="Acyl_transferase_dom"/>
</dbReference>
<dbReference type="PROSITE" id="PS52004">
    <property type="entry name" value="KS3_2"/>
    <property type="match status" value="1"/>
</dbReference>
<dbReference type="InterPro" id="IPR032821">
    <property type="entry name" value="PKS_assoc"/>
</dbReference>
<dbReference type="InterPro" id="IPR055123">
    <property type="entry name" value="SpnB-like_Rossmann"/>
</dbReference>
<dbReference type="InterPro" id="IPR015083">
    <property type="entry name" value="NorB/c/GfsB-D-like_docking"/>
</dbReference>
<dbReference type="SMART" id="SM00826">
    <property type="entry name" value="PKS_DH"/>
    <property type="match status" value="1"/>
</dbReference>
<dbReference type="InterPro" id="IPR016035">
    <property type="entry name" value="Acyl_Trfase/lysoPLipase"/>
</dbReference>
<dbReference type="RefSeq" id="WP_126395710.1">
    <property type="nucleotide sequence ID" value="NZ_CP034539.1"/>
</dbReference>
<evidence type="ECO:0000256" key="1">
    <source>
        <dbReference type="ARBA" id="ARBA00001957"/>
    </source>
</evidence>
<dbReference type="PROSITE" id="PS00606">
    <property type="entry name" value="KS3_1"/>
    <property type="match status" value="1"/>
</dbReference>
<evidence type="ECO:0000259" key="11">
    <source>
        <dbReference type="PROSITE" id="PS52004"/>
    </source>
</evidence>
<dbReference type="InterPro" id="IPR020807">
    <property type="entry name" value="PKS_DH"/>
</dbReference>
<dbReference type="GO" id="GO:0033068">
    <property type="term" value="P:macrolide biosynthetic process"/>
    <property type="evidence" value="ECO:0007669"/>
    <property type="project" value="UniProtKB-ARBA"/>
</dbReference>
<dbReference type="InterPro" id="IPR036736">
    <property type="entry name" value="ACP-like_sf"/>
</dbReference>
<evidence type="ECO:0000256" key="4">
    <source>
        <dbReference type="ARBA" id="ARBA00022553"/>
    </source>
</evidence>
<keyword evidence="8" id="KW-0012">Acyltransferase</keyword>
<protein>
    <submittedName>
        <fullName evidence="13">SDR family NAD(P)-dependent oxidoreductase</fullName>
    </submittedName>
</protein>
<dbReference type="CDD" id="cd00833">
    <property type="entry name" value="PKS"/>
    <property type="match status" value="1"/>
</dbReference>
<dbReference type="GO" id="GO:0006633">
    <property type="term" value="P:fatty acid biosynthetic process"/>
    <property type="evidence" value="ECO:0007669"/>
    <property type="project" value="InterPro"/>
</dbReference>
<dbReference type="InterPro" id="IPR049551">
    <property type="entry name" value="PKS_DH_C"/>
</dbReference>
<dbReference type="GO" id="GO:0031177">
    <property type="term" value="F:phosphopantetheine binding"/>
    <property type="evidence" value="ECO:0007669"/>
    <property type="project" value="InterPro"/>
</dbReference>
<evidence type="ECO:0000256" key="8">
    <source>
        <dbReference type="ARBA" id="ARBA00023315"/>
    </source>
</evidence>
<dbReference type="Gene3D" id="3.40.50.720">
    <property type="entry name" value="NAD(P)-binding Rossmann-like Domain"/>
    <property type="match status" value="2"/>
</dbReference>
<dbReference type="SMART" id="SM01294">
    <property type="entry name" value="PKS_PP_betabranch"/>
    <property type="match status" value="1"/>
</dbReference>
<dbReference type="Pfam" id="PF00550">
    <property type="entry name" value="PP-binding"/>
    <property type="match status" value="1"/>
</dbReference>
<reference evidence="13 14" key="1">
    <citation type="journal article" date="2019" name="Int. J. Syst. Evol. Microbiol.">
        <title>Streptomyces cyaneochromogenes sp. nov., a blue pigment-producing actinomycete from manganese-contaminated soil.</title>
        <authorList>
            <person name="Tang X."/>
            <person name="Zhao J."/>
            <person name="Li K."/>
            <person name="Chen Z."/>
            <person name="Sun Y."/>
            <person name="Gao J."/>
        </authorList>
    </citation>
    <scope>NUCLEOTIDE SEQUENCE [LARGE SCALE GENOMIC DNA]</scope>
    <source>
        <strain evidence="13 14">MK-45</strain>
    </source>
</reference>
<evidence type="ECO:0000256" key="6">
    <source>
        <dbReference type="ARBA" id="ARBA00023194"/>
    </source>
</evidence>
<dbReference type="InterPro" id="IPR036291">
    <property type="entry name" value="NAD(P)-bd_dom_sf"/>
</dbReference>
<comment type="cofactor">
    <cofactor evidence="1">
        <name>pantetheine 4'-phosphate</name>
        <dbReference type="ChEBI" id="CHEBI:47942"/>
    </cofactor>
</comment>
<feature type="region of interest" description="C-terminal hotdog fold" evidence="9">
    <location>
        <begin position="1076"/>
        <end position="1214"/>
    </location>
</feature>
<dbReference type="SMART" id="SM00827">
    <property type="entry name" value="PKS_AT"/>
    <property type="match status" value="1"/>
</dbReference>
<dbReference type="EMBL" id="CP034539">
    <property type="protein sequence ID" value="AZQ38051.1"/>
    <property type="molecule type" value="Genomic_DNA"/>
</dbReference>
<dbReference type="GO" id="GO:0004315">
    <property type="term" value="F:3-oxoacyl-[acyl-carrier-protein] synthase activity"/>
    <property type="evidence" value="ECO:0007669"/>
    <property type="project" value="InterPro"/>
</dbReference>
<dbReference type="PANTHER" id="PTHR43775">
    <property type="entry name" value="FATTY ACID SYNTHASE"/>
    <property type="match status" value="1"/>
</dbReference>
<dbReference type="InterPro" id="IPR057326">
    <property type="entry name" value="KR_dom"/>
</dbReference>
<keyword evidence="6" id="KW-0045">Antibiotic biosynthesis</keyword>
<name>A0A3S9MFT9_9ACTN</name>
<dbReference type="InterPro" id="IPR013120">
    <property type="entry name" value="FAR_NAD-bd"/>
</dbReference>
<dbReference type="InterPro" id="IPR018201">
    <property type="entry name" value="Ketoacyl_synth_AS"/>
</dbReference>
<dbReference type="PROSITE" id="PS00012">
    <property type="entry name" value="PHOSPHOPANTETHEINE"/>
    <property type="match status" value="1"/>
</dbReference>
<sequence>MSDTSKEEKLVDYLKWVTADLQKTRQQLAELEAAAAEPVAIVGMACRYPGGVASPDDLWRLVADEVDAISPWPTDRGWDVGELYDPEPGKPGRSYTREGGFLDGATRFDAEFFGISPREAVAMDPQQRVLLETAWETFEHAGIDPDSLKGSSTGVFVGVVEESYLGLEAPSELQGYLMTGKLGSVASGRIAYTLGLEGPAVSIDTACSSSLVALHLAVQSVRSGESALALAGGATVNGDPGGYVDFSQQRGLAPDGRIKSFSAAADGTAWSEGVGLLLVERLSDARRNGHQVLAVIRGSAVNQDGASNGLTAPNGPSQERVIRQALTNAGLAPTDVDAVEAHGTGTRLGDPIEAQALIATYGQNRPENRPLHLGSLKSNIGHTVAAAGVGGVIKMVQAMHHGVLPKTLHLDEPTPFVDWDAGDVSLLTEARPWPVSGAPRRAAVSAFGVSGTNAHVILEQPTADGPTEAQEDTEPAERRDLPVLPYLLSAKTPQALTAQAQRLLTHLQTHPHLTSLDTAHSLATTRTTHNHRALLLTPTHTHPTHQLQALAHNTPTPDTITATAAARRGKLAFLFTGQGAQRPGMGRELYASFPVFAEAFDAVCAQLDKELERPLKEVVFAEPGSTEGALLDRTGYAQPALFALETALFRLAESWGLRPDYLAGHSIGELTAAHVSGILTLEDAAKLVAARATLMQALPGAGAMIAVQATADEVHPLVAEHQGRLAIAAINSPSSIVISGDETAAETVATHLREQGRKTKRLTVSHAFHSPHMDDMLDAFRDVADTVTYHTPRIPLVSTLTGRLVTAAELSTPDYWADQVREAVRFADAVGSLADLGVTAFAEVGPGSALSAPARDVLADIGGDHTVVPLLRRLDAEAESLVGGVGTLHTHGVPVDWAAFFEGTGARRVDLPTYAFQQRRYWLDDRRSGSAAAAAGPGATGHPLLGTAIEPASGEGLLFSGRFSTADLPWSTGLTAEGSRILPHAALVELAVRAGDEAGCTVLDELTVTAPVPVPERRALQLQVAVGAEDGDGRRMLTIHSRPDAGTPWTAHAHGTLSFGGPAEPFDLSQWPPADAQPIDVAEGYAALETAGLAHAPALRGLRAAWRRGDDLYAEVTLPEEAGTVPAGSVLHPALLDAAVHPAWFGDAAVALATGRSSEWRGVRLYATGALSLRVRLRRSAGGGLSLWLADASGQPVASVDSLAAGPAPARGPAGDHAARLGSLFSVAWRPITLTEPSDAPRWAVLGQVAPGVGGPWPQGPEAELLADVAAVRRAVRSGRPLDAVAVMCGASHGGDVAGTAHEMTRGMLALLRDWLSDDELAGVRLVVLTRGAVAVAPAEAPDPAAAALWGLVRSAQSEAPGRVVLVDVAAGDLDHEAAADADTVAERRHSLSRVLASGEPQASLRDGRVFVPRLNPVDADAARAATGAWNPRGTVLVTGGTGALGGLFAQHLAAEHGVAHFVLLSRRGPEAPGAGELGRKLGELGAKVTFVAGDAADRDALAALLADLPAAHPLTGVVHTAGVVDDGLVSTLTADRLDAVLRPKVDGAWNLHELTRDLDLSAFVLFSSVAGVVGGPGQSNYAAANAFLDGLAQHRAAQGLPATSVAWGLWSQTTGMSGHMEEADFKRIARSGLLPIEESTGPALLDTALALGEAAVVATPVDREALRENAAQAPVVMTGLVRTPARRTAVNSATAALALADQIAGLDDAARYEHVLALVRAQVAAVLGHPDATGGAVDPEQQFSALGLDSLTSVELRNRLSAAVGSPLPSGLVFDRPSPRELAGHLLQTALHGPGGQGAAARPAVDLEAEVRLAEDVRPASEVIRVAVDPDTVLLTGATGFLGAFLLRDLLRGTRARVHCLVRAADEAAAWQRLRANLEWYGLQDEVDFARVTVLVGDLSEPCLGLGEAEFDDLARTVDAVYHAGAHVHWLRPYTELKATNVRGTEEILRLAARHRTVPVHHVSTVGVFPKALTEGVPVREDDPTGPARELPTGYVQSKWVAEQMIGLARERGLPVSVYRVDVVSGDRVNGACQTQDFVWLSLKGLLQAGAVPEGLSAAVHPVPVDYVSEAILTMSRQEKAAGGTFHLSNPSSLDFAACVEHFRSAGYGLAELGWDEWYARVASDTDNAMNPLLDAFEVLATDSRRFYPRFDTTGTEEALAGTGVACPEMTPELFARYVAFFVSRGYFPDAPVSAGSV</sequence>
<dbReference type="InterPro" id="IPR001227">
    <property type="entry name" value="Ac_transferase_dom_sf"/>
</dbReference>
<dbReference type="InterPro" id="IPR009081">
    <property type="entry name" value="PP-bd_ACP"/>
</dbReference>
<dbReference type="OrthoDB" id="9778690at2"/>
<dbReference type="InterPro" id="IPR014031">
    <property type="entry name" value="Ketoacyl_synth_C"/>
</dbReference>
<dbReference type="InterPro" id="IPR014030">
    <property type="entry name" value="Ketoacyl_synth_N"/>
</dbReference>
<dbReference type="SMART" id="SM00825">
    <property type="entry name" value="PKS_KS"/>
    <property type="match status" value="1"/>
</dbReference>
<evidence type="ECO:0000256" key="7">
    <source>
        <dbReference type="ARBA" id="ARBA00023268"/>
    </source>
</evidence>
<comment type="caution">
    <text evidence="9">Lacks conserved residue(s) required for the propagation of feature annotation.</text>
</comment>
<evidence type="ECO:0000259" key="10">
    <source>
        <dbReference type="PROSITE" id="PS50075"/>
    </source>
</evidence>
<evidence type="ECO:0000313" key="14">
    <source>
        <dbReference type="Proteomes" id="UP000280298"/>
    </source>
</evidence>
<proteinExistence type="predicted"/>
<dbReference type="Pfam" id="PF14765">
    <property type="entry name" value="PS-DH"/>
    <property type="match status" value="1"/>
</dbReference>
<dbReference type="CDD" id="cd08956">
    <property type="entry name" value="KR_3_FAS_SDR_x"/>
    <property type="match status" value="1"/>
</dbReference>
<dbReference type="Gene3D" id="3.10.129.110">
    <property type="entry name" value="Polyketide synthase dehydratase"/>
    <property type="match status" value="1"/>
</dbReference>
<organism evidence="13 14">
    <name type="scientific">Streptomyces cyaneochromogenes</name>
    <dbReference type="NCBI Taxonomy" id="2496836"/>
    <lineage>
        <taxon>Bacteria</taxon>
        <taxon>Bacillati</taxon>
        <taxon>Actinomycetota</taxon>
        <taxon>Actinomycetes</taxon>
        <taxon>Kitasatosporales</taxon>
        <taxon>Streptomycetaceae</taxon>
        <taxon>Streptomyces</taxon>
    </lineage>
</organism>
<dbReference type="Pfam" id="PF22953">
    <property type="entry name" value="SpnB_Rossmann"/>
    <property type="match status" value="1"/>
</dbReference>
<dbReference type="KEGG" id="scya:EJ357_35165"/>
<dbReference type="FunFam" id="3.40.47.10:FF:000019">
    <property type="entry name" value="Polyketide synthase type I"/>
    <property type="match status" value="1"/>
</dbReference>
<feature type="domain" description="PKS/mFAS DH" evidence="12">
    <location>
        <begin position="942"/>
        <end position="1214"/>
    </location>
</feature>
<evidence type="ECO:0000256" key="3">
    <source>
        <dbReference type="ARBA" id="ARBA00022450"/>
    </source>
</evidence>
<dbReference type="InterPro" id="IPR010080">
    <property type="entry name" value="Thioester_reductase-like_dom"/>
</dbReference>
<feature type="domain" description="Carrier" evidence="10">
    <location>
        <begin position="1714"/>
        <end position="1791"/>
    </location>
</feature>
<dbReference type="SUPFAM" id="SSF52151">
    <property type="entry name" value="FabD/lysophospholipase-like"/>
    <property type="match status" value="1"/>
</dbReference>
<dbReference type="Pfam" id="PF08659">
    <property type="entry name" value="KR"/>
    <property type="match status" value="1"/>
</dbReference>
<dbReference type="FunFam" id="3.40.366.10:FF:000002">
    <property type="entry name" value="Probable polyketide synthase 2"/>
    <property type="match status" value="1"/>
</dbReference>
<dbReference type="Pfam" id="PF07993">
    <property type="entry name" value="NAD_binding_4"/>
    <property type="match status" value="1"/>
</dbReference>
<feature type="domain" description="Ketosynthase family 3 (KS3)" evidence="11">
    <location>
        <begin position="36"/>
        <end position="460"/>
    </location>
</feature>
<dbReference type="Pfam" id="PF02801">
    <property type="entry name" value="Ketoacyl-synt_C"/>
    <property type="match status" value="1"/>
</dbReference>
<keyword evidence="7" id="KW-0511">Multifunctional enzyme</keyword>
<keyword evidence="14" id="KW-1185">Reference proteome</keyword>
<dbReference type="NCBIfam" id="TIGR01746">
    <property type="entry name" value="Thioester-redct"/>
    <property type="match status" value="1"/>
</dbReference>
<dbReference type="SUPFAM" id="SSF47336">
    <property type="entry name" value="ACP-like"/>
    <property type="match status" value="1"/>
</dbReference>
<dbReference type="Proteomes" id="UP000280298">
    <property type="component" value="Chromosome"/>
</dbReference>
<dbReference type="InterPro" id="IPR006162">
    <property type="entry name" value="Ppantetheine_attach_site"/>
</dbReference>
<evidence type="ECO:0000256" key="9">
    <source>
        <dbReference type="PROSITE-ProRule" id="PRU01363"/>
    </source>
</evidence>
<dbReference type="Gene3D" id="3.40.366.10">
    <property type="entry name" value="Malonyl-Coenzyme A Acyl Carrier Protein, domain 2"/>
    <property type="match status" value="1"/>
</dbReference>
<dbReference type="SUPFAM" id="SSF53901">
    <property type="entry name" value="Thiolase-like"/>
    <property type="match status" value="1"/>
</dbReference>
<dbReference type="PROSITE" id="PS50075">
    <property type="entry name" value="CARRIER"/>
    <property type="match status" value="1"/>
</dbReference>
<dbReference type="GO" id="GO:0004312">
    <property type="term" value="F:fatty acid synthase activity"/>
    <property type="evidence" value="ECO:0007669"/>
    <property type="project" value="TreeGrafter"/>
</dbReference>
<dbReference type="PANTHER" id="PTHR43775:SF51">
    <property type="entry name" value="INACTIVE PHENOLPHTHIOCEROL SYNTHESIS POLYKETIDE SYNTHASE TYPE I PKS1-RELATED"/>
    <property type="match status" value="1"/>
</dbReference>
<dbReference type="Gene3D" id="3.30.70.3290">
    <property type="match status" value="1"/>
</dbReference>
<comment type="pathway">
    <text evidence="2">Antibiotic biosynthesis.</text>
</comment>
<dbReference type="InterPro" id="IPR016036">
    <property type="entry name" value="Malonyl_transacylase_ACP-bd"/>
</dbReference>
<dbReference type="SUPFAM" id="SSF55048">
    <property type="entry name" value="Probable ACP-binding domain of malonyl-CoA ACP transacylase"/>
    <property type="match status" value="1"/>
</dbReference>
<evidence type="ECO:0000256" key="2">
    <source>
        <dbReference type="ARBA" id="ARBA00004792"/>
    </source>
</evidence>
<dbReference type="Pfam" id="PF16197">
    <property type="entry name" value="KAsynt_C_assoc"/>
    <property type="match status" value="1"/>
</dbReference>
<feature type="region of interest" description="N-terminal hotdog fold" evidence="9">
    <location>
        <begin position="942"/>
        <end position="1064"/>
    </location>
</feature>
<dbReference type="InterPro" id="IPR013968">
    <property type="entry name" value="PKS_KR"/>
</dbReference>
<gene>
    <name evidence="13" type="ORF">EJ357_35165</name>
</gene>
<dbReference type="InterPro" id="IPR049900">
    <property type="entry name" value="PKS_mFAS_DH"/>
</dbReference>
<dbReference type="Pfam" id="PF00109">
    <property type="entry name" value="ketoacyl-synt"/>
    <property type="match status" value="1"/>
</dbReference>
<dbReference type="Pfam" id="PF00698">
    <property type="entry name" value="Acyl_transf_1"/>
    <property type="match status" value="1"/>
</dbReference>
<dbReference type="Gene3D" id="3.40.47.10">
    <property type="match status" value="1"/>
</dbReference>
<dbReference type="InterPro" id="IPR050091">
    <property type="entry name" value="PKS_NRPS_Biosynth_Enz"/>
</dbReference>
<dbReference type="CDD" id="cd05235">
    <property type="entry name" value="SDR_e1"/>
    <property type="match status" value="1"/>
</dbReference>
<keyword evidence="4" id="KW-0597">Phosphoprotein</keyword>
<dbReference type="InterPro" id="IPR020806">
    <property type="entry name" value="PKS_PP-bd"/>
</dbReference>